<dbReference type="InterPro" id="IPR007219">
    <property type="entry name" value="XnlR_reg_dom"/>
</dbReference>
<feature type="region of interest" description="Disordered" evidence="7">
    <location>
        <begin position="55"/>
        <end position="74"/>
    </location>
</feature>
<keyword evidence="2" id="KW-0479">Metal-binding</keyword>
<dbReference type="InterPro" id="IPR001138">
    <property type="entry name" value="Zn2Cys6_DnaBD"/>
</dbReference>
<feature type="compositionally biased region" description="Polar residues" evidence="7">
    <location>
        <begin position="675"/>
        <end position="690"/>
    </location>
</feature>
<dbReference type="SMART" id="SM00066">
    <property type="entry name" value="GAL4"/>
    <property type="match status" value="1"/>
</dbReference>
<dbReference type="PROSITE" id="PS50048">
    <property type="entry name" value="ZN2_CY6_FUNGAL_2"/>
    <property type="match status" value="1"/>
</dbReference>
<evidence type="ECO:0000313" key="9">
    <source>
        <dbReference type="EMBL" id="CEP22480.1"/>
    </source>
</evidence>
<sequence length="810" mass="92594">MVPAQSHLLHIRKRRRACLTCTNCRFRKVKCDQNKPCSACTKRGIPPELCVYEQPAPGANSGEGDSKRTSGRSELLESDQRTMVLLLNENSKLKRELDALKAQLEGKDDGPVDKKKRLQVKIPDSLVVKTDRLAYYGPTSWRSIILNYGKDTEIAESAVAYLSNIRREWKIKMNLKNISPKEYEDMETAYPDVLLRNLSNYLPEFDVVKQYLDIYGQSFWNQCIPVLDHNVLMRDFLKLFTKDPTTNKCVISVYTKNADYAKIALVLAVVKYVVLTLNLSSDSDHFSDRDQLIRYARSFLRFGRYESRATLPALQALILIHTSMPLDPMDGDGDGATSSAMSLKNAVNMALAMGLHRDVDRLFSVKSVTYRATLKKLWRFLYFRDTYVSLHLGLPLTIDDDVVHENSFGQASDEYEAQLVLMKIIRRACKLCTKTEAVYKDEFLALIDELQSFDNGVLLRMSEVLRSWNSLPTLMNNQIEFGGLLLRLSGLNVLHMLWEVLSEYCDPDDTDRYIYSVGCMKFCTLSFFQNVEFMWNLNNITQKLAEGNNQNDVHRLVEISTTVMAMAKPVIYRCYASLFANEIKFFDTPPLSDLLFRRISMEAVERLDPWDKNNPLVQSITSSGYSNQILALVCKSLLHIRNESRFRVFNFSFTLYCLLAGYKFFQDIIAKRRSSGSTSQDTSPASTVVSDVQRKQCSPQQRQQTVSPLQHQQQHDQIVPLPPLQQQQQQQQGPIVGRAPLQEFMYSGSSSASSQPLNGYQPIPGNVVYDSANKIDLFEWRNDAVDELFRELLEKDELIDMFQDGSIYNA</sequence>
<feature type="region of interest" description="Disordered" evidence="7">
    <location>
        <begin position="675"/>
        <end position="715"/>
    </location>
</feature>
<gene>
    <name evidence="9" type="ORF">BN1211_2846</name>
</gene>
<keyword evidence="5" id="KW-0539">Nucleus</keyword>
<keyword evidence="3" id="KW-0862">Zinc</keyword>
<evidence type="ECO:0000256" key="5">
    <source>
        <dbReference type="ARBA" id="ARBA00023242"/>
    </source>
</evidence>
<feature type="compositionally biased region" description="Low complexity" evidence="7">
    <location>
        <begin position="695"/>
        <end position="704"/>
    </location>
</feature>
<dbReference type="Proteomes" id="UP000038830">
    <property type="component" value="Unassembled WGS sequence"/>
</dbReference>
<dbReference type="PANTHER" id="PTHR46910:SF3">
    <property type="entry name" value="HALOTOLERANCE PROTEIN 9-RELATED"/>
    <property type="match status" value="1"/>
</dbReference>
<reference evidence="10" key="1">
    <citation type="journal article" date="2015" name="J. Biotechnol.">
        <title>The structure of the Cyberlindnera jadinii genome and its relation to Candida utilis analyzed by the occurrence of single nucleotide polymorphisms.</title>
        <authorList>
            <person name="Rupp O."/>
            <person name="Brinkrolf K."/>
            <person name="Buerth C."/>
            <person name="Kunigo M."/>
            <person name="Schneider J."/>
            <person name="Jaenicke S."/>
            <person name="Goesmann A."/>
            <person name="Puehler A."/>
            <person name="Jaeger K.-E."/>
            <person name="Ernst J.F."/>
        </authorList>
    </citation>
    <scope>NUCLEOTIDE SEQUENCE [LARGE SCALE GENOMIC DNA]</scope>
    <source>
        <strain evidence="10">ATCC 18201 / CBS 1600 / BCRC 20928 / JCM 3617 / NBRC 0987 / NRRL Y-1542</strain>
    </source>
</reference>
<keyword evidence="4" id="KW-0238">DNA-binding</keyword>
<dbReference type="SUPFAM" id="SSF57701">
    <property type="entry name" value="Zn2/Cys6 DNA-binding domain"/>
    <property type="match status" value="1"/>
</dbReference>
<evidence type="ECO:0000256" key="1">
    <source>
        <dbReference type="ARBA" id="ARBA00004123"/>
    </source>
</evidence>
<organism evidence="9 10">
    <name type="scientific">Cyberlindnera jadinii (strain ATCC 18201 / CBS 1600 / BCRC 20928 / JCM 3617 / NBRC 0987 / NRRL Y-1542)</name>
    <name type="common">Torula yeast</name>
    <name type="synonym">Candida utilis</name>
    <dbReference type="NCBI Taxonomy" id="983966"/>
    <lineage>
        <taxon>Eukaryota</taxon>
        <taxon>Fungi</taxon>
        <taxon>Dikarya</taxon>
        <taxon>Ascomycota</taxon>
        <taxon>Saccharomycotina</taxon>
        <taxon>Saccharomycetes</taxon>
        <taxon>Phaffomycetales</taxon>
        <taxon>Phaffomycetaceae</taxon>
        <taxon>Cyberlindnera</taxon>
    </lineage>
</organism>
<dbReference type="GO" id="GO:0003677">
    <property type="term" value="F:DNA binding"/>
    <property type="evidence" value="ECO:0007669"/>
    <property type="project" value="UniProtKB-KW"/>
</dbReference>
<dbReference type="Pfam" id="PF04082">
    <property type="entry name" value="Fungal_trans"/>
    <property type="match status" value="1"/>
</dbReference>
<dbReference type="PANTHER" id="PTHR46910">
    <property type="entry name" value="TRANSCRIPTION FACTOR PDR1"/>
    <property type="match status" value="1"/>
</dbReference>
<dbReference type="CDD" id="cd00067">
    <property type="entry name" value="GAL4"/>
    <property type="match status" value="1"/>
</dbReference>
<proteinExistence type="predicted"/>
<dbReference type="EMBL" id="CDQK01000003">
    <property type="protein sequence ID" value="CEP22480.1"/>
    <property type="molecule type" value="Genomic_DNA"/>
</dbReference>
<dbReference type="GO" id="GO:0005634">
    <property type="term" value="C:nucleus"/>
    <property type="evidence" value="ECO:0007669"/>
    <property type="project" value="UniProtKB-SubCell"/>
</dbReference>
<accession>A0A0H5C381</accession>
<evidence type="ECO:0000256" key="7">
    <source>
        <dbReference type="SAM" id="MobiDB-lite"/>
    </source>
</evidence>
<protein>
    <recommendedName>
        <fullName evidence="8">Zn(2)-C6 fungal-type domain-containing protein</fullName>
    </recommendedName>
</protein>
<dbReference type="GO" id="GO:0006351">
    <property type="term" value="P:DNA-templated transcription"/>
    <property type="evidence" value="ECO:0007669"/>
    <property type="project" value="InterPro"/>
</dbReference>
<dbReference type="AlphaFoldDB" id="A0A0H5C381"/>
<name>A0A0H5C381_CYBJN</name>
<evidence type="ECO:0000313" key="10">
    <source>
        <dbReference type="Proteomes" id="UP000038830"/>
    </source>
</evidence>
<dbReference type="GO" id="GO:0000981">
    <property type="term" value="F:DNA-binding transcription factor activity, RNA polymerase II-specific"/>
    <property type="evidence" value="ECO:0007669"/>
    <property type="project" value="InterPro"/>
</dbReference>
<evidence type="ECO:0000256" key="4">
    <source>
        <dbReference type="ARBA" id="ARBA00023125"/>
    </source>
</evidence>
<evidence type="ECO:0000259" key="8">
    <source>
        <dbReference type="PROSITE" id="PS50048"/>
    </source>
</evidence>
<feature type="coiled-coil region" evidence="6">
    <location>
        <begin position="76"/>
        <end position="110"/>
    </location>
</feature>
<dbReference type="Gene3D" id="4.10.240.10">
    <property type="entry name" value="Zn(2)-C6 fungal-type DNA-binding domain"/>
    <property type="match status" value="1"/>
</dbReference>
<feature type="compositionally biased region" description="Polar residues" evidence="7">
    <location>
        <begin position="705"/>
        <end position="715"/>
    </location>
</feature>
<dbReference type="InterPro" id="IPR050987">
    <property type="entry name" value="AtrR-like"/>
</dbReference>
<evidence type="ECO:0000256" key="3">
    <source>
        <dbReference type="ARBA" id="ARBA00022833"/>
    </source>
</evidence>
<evidence type="ECO:0000256" key="6">
    <source>
        <dbReference type="SAM" id="Coils"/>
    </source>
</evidence>
<dbReference type="GO" id="GO:0008270">
    <property type="term" value="F:zinc ion binding"/>
    <property type="evidence" value="ECO:0007669"/>
    <property type="project" value="InterPro"/>
</dbReference>
<dbReference type="Pfam" id="PF00172">
    <property type="entry name" value="Zn_clus"/>
    <property type="match status" value="1"/>
</dbReference>
<keyword evidence="6" id="KW-0175">Coiled coil</keyword>
<evidence type="ECO:0000256" key="2">
    <source>
        <dbReference type="ARBA" id="ARBA00022723"/>
    </source>
</evidence>
<dbReference type="CDD" id="cd12148">
    <property type="entry name" value="fungal_TF_MHR"/>
    <property type="match status" value="1"/>
</dbReference>
<comment type="subcellular location">
    <subcellularLocation>
        <location evidence="1">Nucleus</location>
    </subcellularLocation>
</comment>
<dbReference type="GO" id="GO:0045944">
    <property type="term" value="P:positive regulation of transcription by RNA polymerase II"/>
    <property type="evidence" value="ECO:0007669"/>
    <property type="project" value="UniProtKB-ARBA"/>
</dbReference>
<feature type="domain" description="Zn(2)-C6 fungal-type" evidence="8">
    <location>
        <begin position="20"/>
        <end position="52"/>
    </location>
</feature>
<dbReference type="SMART" id="SM00906">
    <property type="entry name" value="Fungal_trans"/>
    <property type="match status" value="1"/>
</dbReference>
<dbReference type="InterPro" id="IPR036864">
    <property type="entry name" value="Zn2-C6_fun-type_DNA-bd_sf"/>
</dbReference>